<dbReference type="RefSeq" id="WP_336391776.1">
    <property type="nucleotide sequence ID" value="NZ_JBAPLV010000002.1"/>
</dbReference>
<gene>
    <name evidence="5" type="ORF">UXQ13_02565</name>
</gene>
<evidence type="ECO:0000313" key="6">
    <source>
        <dbReference type="Proteomes" id="UP001373496"/>
    </source>
</evidence>
<feature type="domain" description="LytR/CpsA/Psr regulator C-terminal" evidence="4">
    <location>
        <begin position="342"/>
        <end position="423"/>
    </location>
</feature>
<comment type="similarity">
    <text evidence="1">Belongs to the LytR/CpsA/Psr (LCP) family.</text>
</comment>
<feature type="compositionally biased region" description="Low complexity" evidence="2">
    <location>
        <begin position="423"/>
        <end position="435"/>
    </location>
</feature>
<evidence type="ECO:0000256" key="1">
    <source>
        <dbReference type="ARBA" id="ARBA00006068"/>
    </source>
</evidence>
<name>A0ABU8E393_9ACTN</name>
<dbReference type="InterPro" id="IPR050922">
    <property type="entry name" value="LytR/CpsA/Psr_CW_biosynth"/>
</dbReference>
<evidence type="ECO:0000259" key="4">
    <source>
        <dbReference type="Pfam" id="PF13399"/>
    </source>
</evidence>
<dbReference type="EMBL" id="JBAPLV010000002">
    <property type="protein sequence ID" value="MEI4277336.1"/>
    <property type="molecule type" value="Genomic_DNA"/>
</dbReference>
<keyword evidence="6" id="KW-1185">Reference proteome</keyword>
<feature type="domain" description="Cell envelope-related transcriptional attenuator" evidence="3">
    <location>
        <begin position="91"/>
        <end position="237"/>
    </location>
</feature>
<sequence length="462" mass="45795">MSLPTPASALLRGTAALVSAAVLVGSGYGWQVYRALDASVTRVDALPAGQAPAAEDAAQNILLVGDDHRPADASPELLAELGTQEDGGSTNTDTLIVLHLPAGGGAPTAVSIPRDSWVPIAGHDTAKINSAFADGAADGGDAGGLQTLVATVQQLTGLTVDHVVRISLLGFYQVAQALGPVQVCLDAPVDDSYSGLQLPAGVSTLDASQALAFVRQRHGLPHGDLDREVRQQYFLSAEAAAITSSGLLLSPSRLDGLVTAVGAAVQTDPGLDLLALAQRLAHTSPSSIRFTTIPVTGTPTIRVHGHDVSIVAVDTLAMPAFVDSVVGDPPAFTAATPADPTTVQVQVLNGTGAAGRAGTAAQALAGLGFGTVTGDAAATTTLTAISYPPGSEAAARAVAAAVPGAGVAESTAVTKVTLTLGTDGLGPGSTPSAAPTAPPSAPVAADPAPDGGHSFDTSTCID</sequence>
<evidence type="ECO:0000313" key="5">
    <source>
        <dbReference type="EMBL" id="MEI4277336.1"/>
    </source>
</evidence>
<dbReference type="Proteomes" id="UP001373496">
    <property type="component" value="Unassembled WGS sequence"/>
</dbReference>
<evidence type="ECO:0000256" key="2">
    <source>
        <dbReference type="SAM" id="MobiDB-lite"/>
    </source>
</evidence>
<evidence type="ECO:0000259" key="3">
    <source>
        <dbReference type="Pfam" id="PF03816"/>
    </source>
</evidence>
<feature type="region of interest" description="Disordered" evidence="2">
    <location>
        <begin position="423"/>
        <end position="462"/>
    </location>
</feature>
<dbReference type="InterPro" id="IPR004474">
    <property type="entry name" value="LytR_CpsA_psr"/>
</dbReference>
<dbReference type="Pfam" id="PF03816">
    <property type="entry name" value="LytR_cpsA_psr"/>
    <property type="match status" value="1"/>
</dbReference>
<accession>A0ABU8E393</accession>
<dbReference type="NCBIfam" id="TIGR00350">
    <property type="entry name" value="lytR_cpsA_psr"/>
    <property type="match status" value="1"/>
</dbReference>
<reference evidence="5 6" key="1">
    <citation type="submission" date="2024-03" db="EMBL/GenBank/DDBJ databases">
        <title>Draft genome sequence of Klenkia terrae.</title>
        <authorList>
            <person name="Duangmal K."/>
            <person name="Chantavorakit T."/>
        </authorList>
    </citation>
    <scope>NUCLEOTIDE SEQUENCE [LARGE SCALE GENOMIC DNA]</scope>
    <source>
        <strain evidence="5 6">JCM 17786</strain>
    </source>
</reference>
<dbReference type="Gene3D" id="3.40.630.190">
    <property type="entry name" value="LCP protein"/>
    <property type="match status" value="1"/>
</dbReference>
<organism evidence="5 6">
    <name type="scientific">Klenkia terrae</name>
    <dbReference type="NCBI Taxonomy" id="1052259"/>
    <lineage>
        <taxon>Bacteria</taxon>
        <taxon>Bacillati</taxon>
        <taxon>Actinomycetota</taxon>
        <taxon>Actinomycetes</taxon>
        <taxon>Geodermatophilales</taxon>
        <taxon>Geodermatophilaceae</taxon>
        <taxon>Klenkia</taxon>
    </lineage>
</organism>
<dbReference type="PANTHER" id="PTHR33392">
    <property type="entry name" value="POLYISOPRENYL-TEICHOIC ACID--PEPTIDOGLYCAN TEICHOIC ACID TRANSFERASE TAGU"/>
    <property type="match status" value="1"/>
</dbReference>
<dbReference type="PANTHER" id="PTHR33392:SF6">
    <property type="entry name" value="POLYISOPRENYL-TEICHOIC ACID--PEPTIDOGLYCAN TEICHOIC ACID TRANSFERASE TAGU"/>
    <property type="match status" value="1"/>
</dbReference>
<feature type="compositionally biased region" description="Low complexity" evidence="2">
    <location>
        <begin position="442"/>
        <end position="452"/>
    </location>
</feature>
<protein>
    <submittedName>
        <fullName evidence="5">LCP family protein</fullName>
    </submittedName>
</protein>
<dbReference type="InterPro" id="IPR027381">
    <property type="entry name" value="LytR/CpsA/Psr_C"/>
</dbReference>
<comment type="caution">
    <text evidence="5">The sequence shown here is derived from an EMBL/GenBank/DDBJ whole genome shotgun (WGS) entry which is preliminary data.</text>
</comment>
<proteinExistence type="inferred from homology"/>
<dbReference type="Pfam" id="PF13399">
    <property type="entry name" value="LytR_C"/>
    <property type="match status" value="1"/>
</dbReference>
<dbReference type="Gene3D" id="3.30.70.2390">
    <property type="match status" value="1"/>
</dbReference>